<feature type="domain" description="Methyltransferase" evidence="1">
    <location>
        <begin position="48"/>
        <end position="144"/>
    </location>
</feature>
<evidence type="ECO:0000259" key="1">
    <source>
        <dbReference type="Pfam" id="PF13649"/>
    </source>
</evidence>
<dbReference type="Proteomes" id="UP001152607">
    <property type="component" value="Unassembled WGS sequence"/>
</dbReference>
<accession>A0A9W4UFZ3</accession>
<evidence type="ECO:0000313" key="2">
    <source>
        <dbReference type="EMBL" id="CAI6334302.1"/>
    </source>
</evidence>
<dbReference type="CDD" id="cd02440">
    <property type="entry name" value="AdoMet_MTases"/>
    <property type="match status" value="1"/>
</dbReference>
<keyword evidence="3" id="KW-1185">Reference proteome</keyword>
<name>A0A9W4UFZ3_9PLEO</name>
<dbReference type="Pfam" id="PF13649">
    <property type="entry name" value="Methyltransf_25"/>
    <property type="match status" value="1"/>
</dbReference>
<organism evidence="2 3">
    <name type="scientific">Periconia digitata</name>
    <dbReference type="NCBI Taxonomy" id="1303443"/>
    <lineage>
        <taxon>Eukaryota</taxon>
        <taxon>Fungi</taxon>
        <taxon>Dikarya</taxon>
        <taxon>Ascomycota</taxon>
        <taxon>Pezizomycotina</taxon>
        <taxon>Dothideomycetes</taxon>
        <taxon>Pleosporomycetidae</taxon>
        <taxon>Pleosporales</taxon>
        <taxon>Massarineae</taxon>
        <taxon>Periconiaceae</taxon>
        <taxon>Periconia</taxon>
    </lineage>
</organism>
<dbReference type="OrthoDB" id="2013972at2759"/>
<gene>
    <name evidence="2" type="ORF">PDIGIT_LOCUS7359</name>
</gene>
<proteinExistence type="predicted"/>
<sequence length="281" mass="30540">MDPGPHIPKQAIRKDVDLYAEITANSTRDVARHVLQMIPPLSAGIRIHDNGCGAGEVTGVIMESSPPEGISIEATDIDQSYLDKLQASARENSWPVNVTNRGSDQLQFVDGVFDLSIANFVVFLTPGGGVPAVSEMRRTLREGGTAVFTAWARLPHVDPVKAAHEATRGADGPPLREIPPEWWLGSHLQKVAIESGFDESKIELRTCKVYITIQDDEHLAHVLWSYLGPPMTGWLPSDEGDWDKAISVILANFQDTAGFAKTGADRATSIELTANVLIAQK</sequence>
<comment type="caution">
    <text evidence="2">The sequence shown here is derived from an EMBL/GenBank/DDBJ whole genome shotgun (WGS) entry which is preliminary data.</text>
</comment>
<evidence type="ECO:0000313" key="3">
    <source>
        <dbReference type="Proteomes" id="UP001152607"/>
    </source>
</evidence>
<dbReference type="Gene3D" id="3.40.50.150">
    <property type="entry name" value="Vaccinia Virus protein VP39"/>
    <property type="match status" value="1"/>
</dbReference>
<reference evidence="2" key="1">
    <citation type="submission" date="2023-01" db="EMBL/GenBank/DDBJ databases">
        <authorList>
            <person name="Van Ghelder C."/>
            <person name="Rancurel C."/>
        </authorList>
    </citation>
    <scope>NUCLEOTIDE SEQUENCE</scope>
    <source>
        <strain evidence="2">CNCM I-4278</strain>
    </source>
</reference>
<dbReference type="InterPro" id="IPR041698">
    <property type="entry name" value="Methyltransf_25"/>
</dbReference>
<protein>
    <recommendedName>
        <fullName evidence="1">Methyltransferase domain-containing protein</fullName>
    </recommendedName>
</protein>
<dbReference type="SUPFAM" id="SSF53335">
    <property type="entry name" value="S-adenosyl-L-methionine-dependent methyltransferases"/>
    <property type="match status" value="1"/>
</dbReference>
<dbReference type="InterPro" id="IPR029063">
    <property type="entry name" value="SAM-dependent_MTases_sf"/>
</dbReference>
<dbReference type="EMBL" id="CAOQHR010000004">
    <property type="protein sequence ID" value="CAI6334302.1"/>
    <property type="molecule type" value="Genomic_DNA"/>
</dbReference>
<dbReference type="AlphaFoldDB" id="A0A9W4UFZ3"/>